<gene>
    <name evidence="2" type="ORF">BB347_17710</name>
</gene>
<evidence type="ECO:0000313" key="2">
    <source>
        <dbReference type="EMBL" id="APX98543.1"/>
    </source>
</evidence>
<organism evidence="2 3">
    <name type="scientific">Natronorubrum daqingense</name>
    <dbReference type="NCBI Taxonomy" id="588898"/>
    <lineage>
        <taxon>Archaea</taxon>
        <taxon>Methanobacteriati</taxon>
        <taxon>Methanobacteriota</taxon>
        <taxon>Stenosarchaea group</taxon>
        <taxon>Halobacteria</taxon>
        <taxon>Halobacteriales</taxon>
        <taxon>Natrialbaceae</taxon>
        <taxon>Natronorubrum</taxon>
    </lineage>
</organism>
<sequence length="63" mass="7624">MMIGRDERKRDRSGKFSKYDSDKQADRGHRAHENWIQTQFRRLRWRLGGLIPGRSRSKRGPRK</sequence>
<dbReference type="EMBL" id="CP019329">
    <property type="protein sequence ID" value="APX98543.1"/>
    <property type="molecule type" value="Genomic_DNA"/>
</dbReference>
<dbReference type="Proteomes" id="UP000187321">
    <property type="component" value="Plasmid unnamed2"/>
</dbReference>
<proteinExistence type="predicted"/>
<dbReference type="KEGG" id="hda:BB347_17710"/>
<keyword evidence="2" id="KW-0614">Plasmid</keyword>
<dbReference type="AlphaFoldDB" id="A0A1P8RIS1"/>
<feature type="region of interest" description="Disordered" evidence="1">
    <location>
        <begin position="1"/>
        <end position="33"/>
    </location>
</feature>
<evidence type="ECO:0000256" key="1">
    <source>
        <dbReference type="SAM" id="MobiDB-lite"/>
    </source>
</evidence>
<reference evidence="2 3" key="1">
    <citation type="submission" date="2017-01" db="EMBL/GenBank/DDBJ databases">
        <title>Complete genome sequence of Haloterrigena daqingensis type strain (JX313T).</title>
        <authorList>
            <person name="Shuang W."/>
        </authorList>
    </citation>
    <scope>NUCLEOTIDE SEQUENCE [LARGE SCALE GENOMIC DNA]</scope>
    <source>
        <strain evidence="3">JX313</strain>
        <plasmid evidence="3">Plasmid unnamed2</plasmid>
    </source>
</reference>
<accession>A0A1P8RIS1</accession>
<protein>
    <submittedName>
        <fullName evidence="2">Uncharacterized protein</fullName>
    </submittedName>
</protein>
<evidence type="ECO:0000313" key="3">
    <source>
        <dbReference type="Proteomes" id="UP000187321"/>
    </source>
</evidence>
<name>A0A1P8RIS1_9EURY</name>
<geneLocation type="plasmid" evidence="2">
    <name>unnamed2</name>
</geneLocation>